<dbReference type="GO" id="GO:0016020">
    <property type="term" value="C:membrane"/>
    <property type="evidence" value="ECO:0007669"/>
    <property type="project" value="UniProtKB-SubCell"/>
</dbReference>
<gene>
    <name evidence="8" type="ORF">BCR34DRAFT_495955</name>
</gene>
<feature type="transmembrane region" description="Helical" evidence="6">
    <location>
        <begin position="261"/>
        <end position="279"/>
    </location>
</feature>
<dbReference type="SUPFAM" id="SSF103473">
    <property type="entry name" value="MFS general substrate transporter"/>
    <property type="match status" value="1"/>
</dbReference>
<dbReference type="GO" id="GO:0022857">
    <property type="term" value="F:transmembrane transporter activity"/>
    <property type="evidence" value="ECO:0007669"/>
    <property type="project" value="InterPro"/>
</dbReference>
<dbReference type="STRING" id="1231657.A0A1Y1YM49"/>
<feature type="transmembrane region" description="Helical" evidence="6">
    <location>
        <begin position="339"/>
        <end position="358"/>
    </location>
</feature>
<feature type="transmembrane region" description="Helical" evidence="6">
    <location>
        <begin position="151"/>
        <end position="174"/>
    </location>
</feature>
<evidence type="ECO:0000256" key="1">
    <source>
        <dbReference type="ARBA" id="ARBA00004141"/>
    </source>
</evidence>
<feature type="transmembrane region" description="Helical" evidence="6">
    <location>
        <begin position="299"/>
        <end position="319"/>
    </location>
</feature>
<dbReference type="Gene3D" id="1.20.1250.20">
    <property type="entry name" value="MFS general substrate transporter like domains"/>
    <property type="match status" value="1"/>
</dbReference>
<comment type="caution">
    <text evidence="8">The sequence shown here is derived from an EMBL/GenBank/DDBJ whole genome shotgun (WGS) entry which is preliminary data.</text>
</comment>
<dbReference type="AlphaFoldDB" id="A0A1Y1YM49"/>
<evidence type="ECO:0000313" key="9">
    <source>
        <dbReference type="Proteomes" id="UP000193144"/>
    </source>
</evidence>
<dbReference type="EMBL" id="MCFA01000211">
    <property type="protein sequence ID" value="ORX98664.1"/>
    <property type="molecule type" value="Genomic_DNA"/>
</dbReference>
<sequence length="468" mass="50344">MATSTPTVFEGARQWPTWRKVVSVTVVSFADCLTFLVSMMLAPSVPQVLQEFRPDGSDKFLGSFSVTVYILGFVVGPLVFGPLTDLMGRITILRFTATCFLIFTIACALSSSLPMLIVFRFIAGCFGGAPMAIGGGVVSDLYPPGSRSRPMAWYSVGTMMGPTLGPILGGVITGGLSWRWVFWIAAILAGICVTSLWFLLEETHEATLVRRADSPQTSSLESKKTTITKKLRANWQVKGVWDSLGKSIVIIPTKITCHPPALAILLLIGVFNGLVNMILSSLGSVFQFQYHFAATTAGLSYIGLGVGGVLGLAATPRFCDFVGKFRPHPNGSRQPEHALPMMILAGPLASVGLFWYGWSVETKCQWMVPIIGLGVFGFGYMSMRLSTQIFLVEAFPGFTASALAAHTIFSSIGGSAIPLGTFPLYGRVGYGWGNSVIAFVNLGLCIVPLGMYLLHPVLRNERGIDLPS</sequence>
<evidence type="ECO:0000256" key="3">
    <source>
        <dbReference type="ARBA" id="ARBA00022692"/>
    </source>
</evidence>
<keyword evidence="5 6" id="KW-0472">Membrane</keyword>
<dbReference type="PANTHER" id="PTHR23502">
    <property type="entry name" value="MAJOR FACILITATOR SUPERFAMILY"/>
    <property type="match status" value="1"/>
</dbReference>
<feature type="transmembrane region" description="Helical" evidence="6">
    <location>
        <begin position="390"/>
        <end position="412"/>
    </location>
</feature>
<dbReference type="OrthoDB" id="2130629at2759"/>
<keyword evidence="4 6" id="KW-1133">Transmembrane helix</keyword>
<feature type="transmembrane region" description="Helical" evidence="6">
    <location>
        <begin position="432"/>
        <end position="454"/>
    </location>
</feature>
<dbReference type="PROSITE" id="PS50850">
    <property type="entry name" value="MFS"/>
    <property type="match status" value="1"/>
</dbReference>
<keyword evidence="3 6" id="KW-0812">Transmembrane</keyword>
<dbReference type="InterPro" id="IPR011701">
    <property type="entry name" value="MFS"/>
</dbReference>
<feature type="transmembrane region" description="Helical" evidence="6">
    <location>
        <begin position="180"/>
        <end position="200"/>
    </location>
</feature>
<evidence type="ECO:0000259" key="7">
    <source>
        <dbReference type="PROSITE" id="PS50850"/>
    </source>
</evidence>
<name>A0A1Y1YM49_9PLEO</name>
<dbReference type="InterPro" id="IPR020846">
    <property type="entry name" value="MFS_dom"/>
</dbReference>
<evidence type="ECO:0000256" key="6">
    <source>
        <dbReference type="SAM" id="Phobius"/>
    </source>
</evidence>
<feature type="transmembrane region" description="Helical" evidence="6">
    <location>
        <begin position="92"/>
        <end position="111"/>
    </location>
</feature>
<evidence type="ECO:0000313" key="8">
    <source>
        <dbReference type="EMBL" id="ORX98664.1"/>
    </source>
</evidence>
<evidence type="ECO:0000256" key="5">
    <source>
        <dbReference type="ARBA" id="ARBA00023136"/>
    </source>
</evidence>
<accession>A0A1Y1YM49</accession>
<evidence type="ECO:0000256" key="2">
    <source>
        <dbReference type="ARBA" id="ARBA00008335"/>
    </source>
</evidence>
<proteinExistence type="inferred from homology"/>
<feature type="domain" description="Major facilitator superfamily (MFS) profile" evidence="7">
    <location>
        <begin position="23"/>
        <end position="459"/>
    </location>
</feature>
<comment type="subcellular location">
    <subcellularLocation>
        <location evidence="1">Membrane</location>
        <topology evidence="1">Multi-pass membrane protein</topology>
    </subcellularLocation>
</comment>
<organism evidence="8 9">
    <name type="scientific">Clohesyomyces aquaticus</name>
    <dbReference type="NCBI Taxonomy" id="1231657"/>
    <lineage>
        <taxon>Eukaryota</taxon>
        <taxon>Fungi</taxon>
        <taxon>Dikarya</taxon>
        <taxon>Ascomycota</taxon>
        <taxon>Pezizomycotina</taxon>
        <taxon>Dothideomycetes</taxon>
        <taxon>Pleosporomycetidae</taxon>
        <taxon>Pleosporales</taxon>
        <taxon>Lindgomycetaceae</taxon>
        <taxon>Clohesyomyces</taxon>
    </lineage>
</organism>
<dbReference type="PANTHER" id="PTHR23502:SF68">
    <property type="entry name" value="MULTIDRUG TRANSPORTER, PUTATIVE (AFU_ORTHOLOGUE AFUA_3G01120)-RELATED"/>
    <property type="match status" value="1"/>
</dbReference>
<feature type="transmembrane region" description="Helical" evidence="6">
    <location>
        <begin position="364"/>
        <end position="383"/>
    </location>
</feature>
<dbReference type="Pfam" id="PF07690">
    <property type="entry name" value="MFS_1"/>
    <property type="match status" value="1"/>
</dbReference>
<dbReference type="Proteomes" id="UP000193144">
    <property type="component" value="Unassembled WGS sequence"/>
</dbReference>
<protein>
    <submittedName>
        <fullName evidence="8">Major facilitator superfamily domain-containing protein</fullName>
    </submittedName>
</protein>
<evidence type="ECO:0000256" key="4">
    <source>
        <dbReference type="ARBA" id="ARBA00022989"/>
    </source>
</evidence>
<feature type="transmembrane region" description="Helical" evidence="6">
    <location>
        <begin position="61"/>
        <end position="80"/>
    </location>
</feature>
<keyword evidence="9" id="KW-1185">Reference proteome</keyword>
<reference evidence="8 9" key="1">
    <citation type="submission" date="2016-07" db="EMBL/GenBank/DDBJ databases">
        <title>Pervasive Adenine N6-methylation of Active Genes in Fungi.</title>
        <authorList>
            <consortium name="DOE Joint Genome Institute"/>
            <person name="Mondo S.J."/>
            <person name="Dannebaum R.O."/>
            <person name="Kuo R.C."/>
            <person name="Labutti K."/>
            <person name="Haridas S."/>
            <person name="Kuo A."/>
            <person name="Salamov A."/>
            <person name="Ahrendt S.R."/>
            <person name="Lipzen A."/>
            <person name="Sullivan W."/>
            <person name="Andreopoulos W.B."/>
            <person name="Clum A."/>
            <person name="Lindquist E."/>
            <person name="Daum C."/>
            <person name="Ramamoorthy G.K."/>
            <person name="Gryganskyi A."/>
            <person name="Culley D."/>
            <person name="Magnuson J.K."/>
            <person name="James T.Y."/>
            <person name="O'Malley M.A."/>
            <person name="Stajich J.E."/>
            <person name="Spatafora J.W."/>
            <person name="Visel A."/>
            <person name="Grigoriev I.V."/>
        </authorList>
    </citation>
    <scope>NUCLEOTIDE SEQUENCE [LARGE SCALE GENOMIC DNA]</scope>
    <source>
        <strain evidence="8 9">CBS 115471</strain>
    </source>
</reference>
<feature type="transmembrane region" description="Helical" evidence="6">
    <location>
        <begin position="117"/>
        <end position="139"/>
    </location>
</feature>
<feature type="transmembrane region" description="Helical" evidence="6">
    <location>
        <begin position="21"/>
        <end position="41"/>
    </location>
</feature>
<comment type="similarity">
    <text evidence="2">Belongs to the major facilitator superfamily.</text>
</comment>
<dbReference type="InterPro" id="IPR036259">
    <property type="entry name" value="MFS_trans_sf"/>
</dbReference>